<feature type="signal peptide" evidence="2">
    <location>
        <begin position="1"/>
        <end position="21"/>
    </location>
</feature>
<gene>
    <name evidence="4" type="ORF">Sya03_51900</name>
</gene>
<dbReference type="Gene3D" id="3.40.50.1110">
    <property type="entry name" value="SGNH hydrolase"/>
    <property type="match status" value="1"/>
</dbReference>
<dbReference type="PANTHER" id="PTHR43784">
    <property type="entry name" value="GDSL-LIKE LIPASE/ACYLHYDROLASE, PUTATIVE (AFU_ORTHOLOGUE AFUA_2G00820)-RELATED"/>
    <property type="match status" value="1"/>
</dbReference>
<evidence type="ECO:0000256" key="1">
    <source>
        <dbReference type="SAM" id="MobiDB-lite"/>
    </source>
</evidence>
<comment type="caution">
    <text evidence="4">The sequence shown here is derived from an EMBL/GenBank/DDBJ whole genome shotgun (WGS) entry which is preliminary data.</text>
</comment>
<evidence type="ECO:0000313" key="4">
    <source>
        <dbReference type="EMBL" id="GIJ05838.1"/>
    </source>
</evidence>
<reference evidence="4" key="1">
    <citation type="submission" date="2021-01" db="EMBL/GenBank/DDBJ databases">
        <title>Whole genome shotgun sequence of Spirilliplanes yamanashiensis NBRC 15828.</title>
        <authorList>
            <person name="Komaki H."/>
            <person name="Tamura T."/>
        </authorList>
    </citation>
    <scope>NUCLEOTIDE SEQUENCE</scope>
    <source>
        <strain evidence="4">NBRC 15828</strain>
    </source>
</reference>
<dbReference type="Pfam" id="PF13472">
    <property type="entry name" value="Lipase_GDSL_2"/>
    <property type="match status" value="1"/>
</dbReference>
<name>A0A8J3YC39_9ACTN</name>
<dbReference type="RefSeq" id="WP_203941021.1">
    <property type="nucleotide sequence ID" value="NZ_BAAAGJ010000003.1"/>
</dbReference>
<dbReference type="InterPro" id="IPR036514">
    <property type="entry name" value="SGNH_hydro_sf"/>
</dbReference>
<feature type="domain" description="SGNH hydrolase-type esterase" evidence="3">
    <location>
        <begin position="212"/>
        <end position="432"/>
    </location>
</feature>
<dbReference type="InterPro" id="IPR013830">
    <property type="entry name" value="SGNH_hydro"/>
</dbReference>
<accession>A0A8J3YC39</accession>
<dbReference type="AlphaFoldDB" id="A0A8J3YC39"/>
<sequence length="442" mass="45970">MGLRRVVVMTVAALLGAVAVATQYNRPGPSPSAAAVPAPPQWVGAWAAPMSDGDRGDFGDGPYTVRNVVRLSVGGSAVRLRLSNAFGGDEAEFGPVTVALADPQGAGGLGGPAAPVTFGGNLTVDVPDGGSVVSDPVPFEVADGATLAVSVHVPDPPPRASRHILALRTQYAAEGDHAADESSDAFDRTSTSWWYLTGVDVAGSGATGTVVAFGDSITDGHGSTFGKDRRWPDVLADRLEAAPQRLAVVNSGISGNLLLPDADDADWGDGEGEGDGEERVESGDGDVAESARAAAGDDKRGRPGVDRAERDIAEPPATRTVVLMLGINDIRHTDEPDAADVWAGYERIVAAAHGQGVRVIGSTLLPIGGTDLWTEERERVREQVNERIRAGELFDGFVDADAAVRDPDDPSRMRDGLHTGDWLHPSDAGYRAIADAIDLSIL</sequence>
<organism evidence="4 5">
    <name type="scientific">Spirilliplanes yamanashiensis</name>
    <dbReference type="NCBI Taxonomy" id="42233"/>
    <lineage>
        <taxon>Bacteria</taxon>
        <taxon>Bacillati</taxon>
        <taxon>Actinomycetota</taxon>
        <taxon>Actinomycetes</taxon>
        <taxon>Micromonosporales</taxon>
        <taxon>Micromonosporaceae</taxon>
        <taxon>Spirilliplanes</taxon>
    </lineage>
</organism>
<proteinExistence type="predicted"/>
<feature type="region of interest" description="Disordered" evidence="1">
    <location>
        <begin position="259"/>
        <end position="313"/>
    </location>
</feature>
<feature type="chain" id="PRO_5038689110" evidence="2">
    <location>
        <begin position="22"/>
        <end position="442"/>
    </location>
</feature>
<keyword evidence="2" id="KW-0732">Signal</keyword>
<dbReference type="EMBL" id="BOOY01000036">
    <property type="protein sequence ID" value="GIJ05838.1"/>
    <property type="molecule type" value="Genomic_DNA"/>
</dbReference>
<feature type="compositionally biased region" description="Basic and acidic residues" evidence="1">
    <location>
        <begin position="295"/>
        <end position="313"/>
    </location>
</feature>
<dbReference type="SUPFAM" id="SSF52266">
    <property type="entry name" value="SGNH hydrolase"/>
    <property type="match status" value="1"/>
</dbReference>
<keyword evidence="5" id="KW-1185">Reference proteome</keyword>
<feature type="compositionally biased region" description="Acidic residues" evidence="1">
    <location>
        <begin position="261"/>
        <end position="276"/>
    </location>
</feature>
<dbReference type="GO" id="GO:0016787">
    <property type="term" value="F:hydrolase activity"/>
    <property type="evidence" value="ECO:0007669"/>
    <property type="project" value="UniProtKB-KW"/>
</dbReference>
<evidence type="ECO:0000313" key="5">
    <source>
        <dbReference type="Proteomes" id="UP000652013"/>
    </source>
</evidence>
<evidence type="ECO:0000256" key="2">
    <source>
        <dbReference type="SAM" id="SignalP"/>
    </source>
</evidence>
<dbReference type="PANTHER" id="PTHR43784:SF2">
    <property type="entry name" value="GDSL-LIKE LIPASE_ACYLHYDROLASE, PUTATIVE (AFU_ORTHOLOGUE AFUA_2G00820)-RELATED"/>
    <property type="match status" value="1"/>
</dbReference>
<dbReference type="Proteomes" id="UP000652013">
    <property type="component" value="Unassembled WGS sequence"/>
</dbReference>
<evidence type="ECO:0000259" key="3">
    <source>
        <dbReference type="Pfam" id="PF13472"/>
    </source>
</evidence>
<dbReference type="InterPro" id="IPR053140">
    <property type="entry name" value="GDSL_Rv0518-like"/>
</dbReference>
<keyword evidence="4" id="KW-0378">Hydrolase</keyword>
<protein>
    <submittedName>
        <fullName evidence="4">SGNH hydrolase</fullName>
    </submittedName>
</protein>